<name>A0A172YAF6_9GAMM</name>
<gene>
    <name evidence="1" type="ORF">A5892_01030</name>
</gene>
<protein>
    <submittedName>
        <fullName evidence="1">Uncharacterized protein</fullName>
    </submittedName>
</protein>
<evidence type="ECO:0000313" key="1">
    <source>
        <dbReference type="EMBL" id="ANF56218.1"/>
    </source>
</evidence>
<reference evidence="1 2" key="1">
    <citation type="submission" date="2016-04" db="EMBL/GenBank/DDBJ databases">
        <title>Complete Genome Sequence of Halotalea alkalilenta IHB B 13600.</title>
        <authorList>
            <person name="Swarnkar M.K."/>
            <person name="Sharma A."/>
            <person name="Kaushal K."/>
            <person name="Soni R."/>
            <person name="Rana S."/>
            <person name="Singh A.K."/>
            <person name="Gulati A."/>
        </authorList>
    </citation>
    <scope>NUCLEOTIDE SEQUENCE [LARGE SCALE GENOMIC DNA]</scope>
    <source>
        <strain evidence="1 2">IHB B 13600</strain>
    </source>
</reference>
<organism evidence="1 2">
    <name type="scientific">Halotalea alkalilenta</name>
    <dbReference type="NCBI Taxonomy" id="376489"/>
    <lineage>
        <taxon>Bacteria</taxon>
        <taxon>Pseudomonadati</taxon>
        <taxon>Pseudomonadota</taxon>
        <taxon>Gammaproteobacteria</taxon>
        <taxon>Oceanospirillales</taxon>
        <taxon>Halomonadaceae</taxon>
        <taxon>Halotalea</taxon>
    </lineage>
</organism>
<proteinExistence type="predicted"/>
<accession>A0A172YAF6</accession>
<dbReference type="Proteomes" id="UP000077875">
    <property type="component" value="Chromosome"/>
</dbReference>
<dbReference type="AlphaFoldDB" id="A0A172YAF6"/>
<keyword evidence="2" id="KW-1185">Reference proteome</keyword>
<dbReference type="KEGG" id="haa:A5892_01030"/>
<evidence type="ECO:0000313" key="2">
    <source>
        <dbReference type="Proteomes" id="UP000077875"/>
    </source>
</evidence>
<dbReference type="EMBL" id="CP015243">
    <property type="protein sequence ID" value="ANF56218.1"/>
    <property type="molecule type" value="Genomic_DNA"/>
</dbReference>
<sequence length="97" mass="10883">MDARKIEWDIPFKDSVTGYNEPRRMSRKQPKTGCIITARYHGANVRLRVLDRDGDKNSIAEVIGVDADGAENDAQLLLHKGDTVVVPDSKRAVVRYC</sequence>